<evidence type="ECO:0000313" key="8">
    <source>
        <dbReference type="Proteomes" id="UP001314181"/>
    </source>
</evidence>
<keyword evidence="7" id="KW-0670">Pyruvate</keyword>
<dbReference type="Pfam" id="PF00364">
    <property type="entry name" value="Biotin_lipoyl"/>
    <property type="match status" value="1"/>
</dbReference>
<dbReference type="InterPro" id="IPR000089">
    <property type="entry name" value="Biotin_lipoyl"/>
</dbReference>
<dbReference type="InterPro" id="IPR004167">
    <property type="entry name" value="PSBD"/>
</dbReference>
<dbReference type="Pfam" id="PF02817">
    <property type="entry name" value="E3_binding"/>
    <property type="match status" value="1"/>
</dbReference>
<evidence type="ECO:0000256" key="1">
    <source>
        <dbReference type="ARBA" id="ARBA00001938"/>
    </source>
</evidence>
<gene>
    <name evidence="7" type="primary">pdhC</name>
    <name evidence="7" type="ORF">CAXC1_260041</name>
</gene>
<dbReference type="Pfam" id="PF00198">
    <property type="entry name" value="2-oxoacid_dh"/>
    <property type="match status" value="1"/>
</dbReference>
<evidence type="ECO:0000256" key="4">
    <source>
        <dbReference type="RuleBase" id="RU003423"/>
    </source>
</evidence>
<comment type="cofactor">
    <cofactor evidence="1 4">
        <name>(R)-lipoate</name>
        <dbReference type="ChEBI" id="CHEBI:83088"/>
    </cofactor>
</comment>
<dbReference type="GO" id="GO:0004742">
    <property type="term" value="F:dihydrolipoyllysine-residue acetyltransferase activity"/>
    <property type="evidence" value="ECO:0007669"/>
    <property type="project" value="UniProtKB-EC"/>
</dbReference>
<comment type="similarity">
    <text evidence="2 4">Belongs to the 2-oxoacid dehydrogenase family.</text>
</comment>
<keyword evidence="8" id="KW-1185">Reference proteome</keyword>
<reference evidence="7 8" key="1">
    <citation type="submission" date="2024-01" db="EMBL/GenBank/DDBJ databases">
        <authorList>
            <person name="Kunselman E."/>
        </authorList>
    </citation>
    <scope>NUCLEOTIDE SEQUENCE [LARGE SCALE GENOMIC DNA]</scope>
    <source>
        <strain evidence="7">2 abalone samples</strain>
    </source>
</reference>
<evidence type="ECO:0000313" key="7">
    <source>
        <dbReference type="EMBL" id="CAK8162960.1"/>
    </source>
</evidence>
<dbReference type="SUPFAM" id="SSF51230">
    <property type="entry name" value="Single hybrid motif"/>
    <property type="match status" value="1"/>
</dbReference>
<keyword evidence="4 7" id="KW-0012">Acyltransferase</keyword>
<dbReference type="InterPro" id="IPR011053">
    <property type="entry name" value="Single_hybrid_motif"/>
</dbReference>
<dbReference type="InterPro" id="IPR003016">
    <property type="entry name" value="2-oxoA_DH_lipoyl-BS"/>
</dbReference>
<evidence type="ECO:0000259" key="6">
    <source>
        <dbReference type="PROSITE" id="PS51826"/>
    </source>
</evidence>
<dbReference type="Gene3D" id="3.30.559.10">
    <property type="entry name" value="Chloramphenicol acetyltransferase-like domain"/>
    <property type="match status" value="1"/>
</dbReference>
<sequence>MPIEILMPALSPTMKMGKIVDWSKAEGDAVSPGDVLFKVETDKAVMEVESSDKGVLGKIIVGNGTENVSVNSVVAMLLTRGENPDVLDNIIADLNRDKLYEKNGNITEKSINDNIDCLKTVYRDESCGDRIFATPLARKIAADNNINLYQVYGSGDHGRIVKSDVLDILSNDVNNMVSSAHNLNTHSDLSISEPDNMRKVVAERLSFSKREIPHFYLTMDSIVDNLLLARAKINECAGDVGLKVTVNDLIIKAVALSLSMHPEMNVSWREDGKIVHYKDVDISVAVSIKSGLITPIVRKADQLRLIDLSREVKRLIKCAQDNALKLDEFQGGSFTISNMGMFGVKEFQAIINPPQSAILAIGAADKRVVVVDDKMVIKSVLTCSLSVDHRVVDGVVAAKFAKTLRSFLENPYKMI</sequence>
<dbReference type="InterPro" id="IPR001078">
    <property type="entry name" value="2-oxoacid_DH_actylTfrase"/>
</dbReference>
<dbReference type="Gene3D" id="2.40.50.100">
    <property type="match status" value="1"/>
</dbReference>
<comment type="caution">
    <text evidence="7">The sequence shown here is derived from an EMBL/GenBank/DDBJ whole genome shotgun (WGS) entry which is preliminary data.</text>
</comment>
<accession>A0ABP0EXD0</accession>
<dbReference type="PROSITE" id="PS51826">
    <property type="entry name" value="PSBD"/>
    <property type="match status" value="1"/>
</dbReference>
<evidence type="ECO:0000256" key="2">
    <source>
        <dbReference type="ARBA" id="ARBA00007317"/>
    </source>
</evidence>
<proteinExistence type="inferred from homology"/>
<dbReference type="InterPro" id="IPR023213">
    <property type="entry name" value="CAT-like_dom_sf"/>
</dbReference>
<name>A0ABP0EXD0_9RICK</name>
<evidence type="ECO:0000256" key="3">
    <source>
        <dbReference type="ARBA" id="ARBA00022823"/>
    </source>
</evidence>
<protein>
    <recommendedName>
        <fullName evidence="4">Dihydrolipoamide acetyltransferase component of pyruvate dehydrogenase complex</fullName>
        <ecNumber evidence="4">2.3.1.-</ecNumber>
    </recommendedName>
</protein>
<dbReference type="PANTHER" id="PTHR23151:SF90">
    <property type="entry name" value="DIHYDROLIPOYLLYSINE-RESIDUE ACETYLTRANSFERASE COMPONENT OF PYRUVATE DEHYDROGENASE COMPLEX, MITOCHONDRIAL-RELATED"/>
    <property type="match status" value="1"/>
</dbReference>
<dbReference type="PROSITE" id="PS00189">
    <property type="entry name" value="LIPOYL"/>
    <property type="match status" value="1"/>
</dbReference>
<keyword evidence="4 7" id="KW-0808">Transferase</keyword>
<feature type="domain" description="Peripheral subunit-binding (PSBD)" evidence="6">
    <location>
        <begin position="132"/>
        <end position="169"/>
    </location>
</feature>
<evidence type="ECO:0000259" key="5">
    <source>
        <dbReference type="PROSITE" id="PS50968"/>
    </source>
</evidence>
<dbReference type="InterPro" id="IPR045257">
    <property type="entry name" value="E2/Pdx1"/>
</dbReference>
<dbReference type="PROSITE" id="PS50968">
    <property type="entry name" value="BIOTINYL_LIPOYL"/>
    <property type="match status" value="1"/>
</dbReference>
<dbReference type="SUPFAM" id="SSF47005">
    <property type="entry name" value="Peripheral subunit-binding domain of 2-oxo acid dehydrogenase complex"/>
    <property type="match status" value="1"/>
</dbReference>
<dbReference type="CDD" id="cd06849">
    <property type="entry name" value="lipoyl_domain"/>
    <property type="match status" value="1"/>
</dbReference>
<dbReference type="Gene3D" id="4.10.320.10">
    <property type="entry name" value="E3-binding domain"/>
    <property type="match status" value="1"/>
</dbReference>
<dbReference type="EMBL" id="CAWVOK010000018">
    <property type="protein sequence ID" value="CAK8162960.1"/>
    <property type="molecule type" value="Genomic_DNA"/>
</dbReference>
<dbReference type="RefSeq" id="WP_338363963.1">
    <property type="nucleotide sequence ID" value="NZ_CAWVOK010000018.1"/>
</dbReference>
<feature type="domain" description="Lipoyl-binding" evidence="5">
    <location>
        <begin position="2"/>
        <end position="78"/>
    </location>
</feature>
<dbReference type="PANTHER" id="PTHR23151">
    <property type="entry name" value="DIHYDROLIPOAMIDE ACETYL/SUCCINYL-TRANSFERASE-RELATED"/>
    <property type="match status" value="1"/>
</dbReference>
<dbReference type="InterPro" id="IPR036625">
    <property type="entry name" value="E3-bd_dom_sf"/>
</dbReference>
<dbReference type="EC" id="2.3.1.-" evidence="4"/>
<dbReference type="SUPFAM" id="SSF52777">
    <property type="entry name" value="CoA-dependent acyltransferases"/>
    <property type="match status" value="1"/>
</dbReference>
<keyword evidence="3 4" id="KW-0450">Lipoyl</keyword>
<organism evidence="7 8">
    <name type="scientific">Candidatus Xenohaliotis californiensis</name>
    <dbReference type="NCBI Taxonomy" id="84677"/>
    <lineage>
        <taxon>Bacteria</taxon>
        <taxon>Pseudomonadati</taxon>
        <taxon>Pseudomonadota</taxon>
        <taxon>Alphaproteobacteria</taxon>
        <taxon>Rickettsiales</taxon>
        <taxon>Anaplasmataceae</taxon>
        <taxon>Candidatus Xenohaliotis</taxon>
    </lineage>
</organism>
<dbReference type="Proteomes" id="UP001314181">
    <property type="component" value="Unassembled WGS sequence"/>
</dbReference>